<reference evidence="1 2" key="1">
    <citation type="journal article" date="2016" name="Nat. Commun.">
        <title>Thousands of microbial genomes shed light on interconnected biogeochemical processes in an aquifer system.</title>
        <authorList>
            <person name="Anantharaman K."/>
            <person name="Brown C.T."/>
            <person name="Hug L.A."/>
            <person name="Sharon I."/>
            <person name="Castelle C.J."/>
            <person name="Probst A.J."/>
            <person name="Thomas B.C."/>
            <person name="Singh A."/>
            <person name="Wilkins M.J."/>
            <person name="Karaoz U."/>
            <person name="Brodie E.L."/>
            <person name="Williams K.H."/>
            <person name="Hubbard S.S."/>
            <person name="Banfield J.F."/>
        </authorList>
    </citation>
    <scope>NUCLEOTIDE SEQUENCE [LARGE SCALE GENOMIC DNA]</scope>
</reference>
<dbReference type="EMBL" id="MFDD01000008">
    <property type="protein sequence ID" value="OGE40595.1"/>
    <property type="molecule type" value="Genomic_DNA"/>
</dbReference>
<dbReference type="Gene3D" id="2.40.70.10">
    <property type="entry name" value="Acid Proteases"/>
    <property type="match status" value="1"/>
</dbReference>
<organism evidence="1 2">
    <name type="scientific">Candidatus Daviesbacteria bacterium RIFCSPHIGHO2_02_FULL_43_12</name>
    <dbReference type="NCBI Taxonomy" id="1797776"/>
    <lineage>
        <taxon>Bacteria</taxon>
        <taxon>Candidatus Daviesiibacteriota</taxon>
    </lineage>
</organism>
<dbReference type="InterPro" id="IPR021109">
    <property type="entry name" value="Peptidase_aspartic_dom_sf"/>
</dbReference>
<name>A0A1F5KIG2_9BACT</name>
<comment type="caution">
    <text evidence="1">The sequence shown here is derived from an EMBL/GenBank/DDBJ whole genome shotgun (WGS) entry which is preliminary data.</text>
</comment>
<gene>
    <name evidence="1" type="ORF">A3D25_00565</name>
</gene>
<accession>A0A1F5KIG2</accession>
<protein>
    <recommendedName>
        <fullName evidence="3">Peptidase A2 domain-containing protein</fullName>
    </recommendedName>
</protein>
<evidence type="ECO:0000313" key="1">
    <source>
        <dbReference type="EMBL" id="OGE40595.1"/>
    </source>
</evidence>
<dbReference type="Proteomes" id="UP000177328">
    <property type="component" value="Unassembled WGS sequence"/>
</dbReference>
<evidence type="ECO:0000313" key="2">
    <source>
        <dbReference type="Proteomes" id="UP000177328"/>
    </source>
</evidence>
<sequence length="131" mass="14635">MIVFEYRADKFGQKRPLVDLHLKTRSGEWTTIHPFIDSGADVSLIPLSIGHLVGLSSIGKKVRRIGGISGGIPVIYTTIWTKIGKTELQAEVAWAQIENVPTLLGRRDFFDKFHITFKQNEGKIIFSIAAN</sequence>
<proteinExistence type="predicted"/>
<dbReference type="SUPFAM" id="SSF50630">
    <property type="entry name" value="Acid proteases"/>
    <property type="match status" value="1"/>
</dbReference>
<dbReference type="AlphaFoldDB" id="A0A1F5KIG2"/>
<evidence type="ECO:0008006" key="3">
    <source>
        <dbReference type="Google" id="ProtNLM"/>
    </source>
</evidence>